<comment type="pathway">
    <text evidence="2">Protein modification; protein ubiquitination.</text>
</comment>
<evidence type="ECO:0000256" key="5">
    <source>
        <dbReference type="PROSITE-ProRule" id="PRU00259"/>
    </source>
</evidence>
<keyword evidence="9" id="KW-1185">Reference proteome</keyword>
<dbReference type="PROSITE" id="PS50176">
    <property type="entry name" value="ARM_REPEAT"/>
    <property type="match status" value="1"/>
</dbReference>
<dbReference type="SUPFAM" id="SSF48371">
    <property type="entry name" value="ARM repeat"/>
    <property type="match status" value="1"/>
</dbReference>
<evidence type="ECO:0000256" key="6">
    <source>
        <dbReference type="SAM" id="Coils"/>
    </source>
</evidence>
<protein>
    <recommendedName>
        <fullName evidence="3">RING-type E3 ubiquitin transferase</fullName>
        <ecNumber evidence="3">2.3.2.27</ecNumber>
    </recommendedName>
</protein>
<dbReference type="Gramene" id="RZC48991">
    <property type="protein sequence ID" value="RZC48991"/>
    <property type="gene ID" value="C5167_017419"/>
</dbReference>
<dbReference type="InterPro" id="IPR036537">
    <property type="entry name" value="Adaptor_Cbl_N_dom_sf"/>
</dbReference>
<gene>
    <name evidence="8" type="ORF">C5167_017419</name>
</gene>
<evidence type="ECO:0000313" key="9">
    <source>
        <dbReference type="Proteomes" id="UP000316621"/>
    </source>
</evidence>
<evidence type="ECO:0000259" key="7">
    <source>
        <dbReference type="PROSITE" id="PS51698"/>
    </source>
</evidence>
<dbReference type="GO" id="GO:0016567">
    <property type="term" value="P:protein ubiquitination"/>
    <property type="evidence" value="ECO:0007669"/>
    <property type="project" value="UniProtKB-UniPathway"/>
</dbReference>
<dbReference type="EMBL" id="CM010716">
    <property type="protein sequence ID" value="RZC48991.1"/>
    <property type="molecule type" value="Genomic_DNA"/>
</dbReference>
<dbReference type="InterPro" id="IPR016024">
    <property type="entry name" value="ARM-type_fold"/>
</dbReference>
<keyword evidence="6" id="KW-0175">Coiled coil</keyword>
<dbReference type="InterPro" id="IPR013083">
    <property type="entry name" value="Znf_RING/FYVE/PHD"/>
</dbReference>
<dbReference type="InterPro" id="IPR059179">
    <property type="entry name" value="MLKL-like_MCAfunc"/>
</dbReference>
<dbReference type="Gene3D" id="1.20.930.20">
    <property type="entry name" value="Adaptor protein Cbl, N-terminal domain"/>
    <property type="match status" value="1"/>
</dbReference>
<dbReference type="PANTHER" id="PTHR45958">
    <property type="entry name" value="RING-TYPE E3 UBIQUITIN TRANSFERASE"/>
    <property type="match status" value="1"/>
</dbReference>
<sequence>MSLLELAPIGGVLTILTTQVIRTIEAARDVIVEKDSFKALSKYLSDIEPILNELHLHGLNDSEEATRQALDCLLRDVKMAYDMVEKYKNKSRFYLLIKCRHIVGEVQGVTREIGRSLSLLPFSNTEVLVDISAKVNTLQNEMQTAEFEASQAQIRIVEKLYRVEPSVISRELASFKREKEDAAVRKERSEELFLKQVIELLSRADAAKDHEEIKKQYLKRLRVIQTTEGYIDPLNSFICPIDGSTAMVDPVSLSTRTTCERAAIEAWFKSGKETDPKTGHLLDDFSVRSNHRLRKAIEEWRELNYCLQIKVVKRKLLSATDSAVEEALNRMVELFTENPINKDWIAIENLIIISLSVLENSLNKDIKRKILLTLQDAIAGNAHNKEIVVESRGIDLIGSCLECPRIAKAAVDLLYELMQGHSGWNMFTLRKLSEQSSAINFLVVLLETESAEKAERILLELCDDDDDDETIIRVVKAHWYKPLVNRLIQGQKTARTSMVRVLVEMNLEDRDLKNLGEEGVIPPLLKMVSEKFEAKELALSALVKLSSCHENKKLIADSGGVSIITEQLFSSHIPTLIIVRCTEILEKLSSNDDGTKFLVQSDGSSVDLEKITTNLLVVQQYTNSSHVIKKPALRALLNIFKSSRKLVEKAIIRADGLSQIQILPLLDDPDREIWELSISLLFHFSQHEPQGIAEFFLVQRRRLEALVGFLKDESRGDTQMAAIGLLANLPKSEVELTKKLIEADLLPSILKILRSGTTDAKENALGALFRFTDPSNLEIQRKVVDWKFVCKHS</sequence>
<dbReference type="GO" id="GO:0007166">
    <property type="term" value="P:cell surface receptor signaling pathway"/>
    <property type="evidence" value="ECO:0007669"/>
    <property type="project" value="InterPro"/>
</dbReference>
<dbReference type="GO" id="GO:0061630">
    <property type="term" value="F:ubiquitin protein ligase activity"/>
    <property type="evidence" value="ECO:0007669"/>
    <property type="project" value="UniProtKB-EC"/>
</dbReference>
<keyword evidence="4" id="KW-0808">Transferase</keyword>
<dbReference type="InterPro" id="IPR000225">
    <property type="entry name" value="Armadillo"/>
</dbReference>
<dbReference type="SMART" id="SM00185">
    <property type="entry name" value="ARM"/>
    <property type="match status" value="4"/>
</dbReference>
<evidence type="ECO:0000313" key="8">
    <source>
        <dbReference type="EMBL" id="RZC48991.1"/>
    </source>
</evidence>
<reference evidence="8 9" key="1">
    <citation type="journal article" date="2018" name="Science">
        <title>The opium poppy genome and morphinan production.</title>
        <authorList>
            <person name="Guo L."/>
            <person name="Winzer T."/>
            <person name="Yang X."/>
            <person name="Li Y."/>
            <person name="Ning Z."/>
            <person name="He Z."/>
            <person name="Teodor R."/>
            <person name="Lu Y."/>
            <person name="Bowser T.A."/>
            <person name="Graham I.A."/>
            <person name="Ye K."/>
        </authorList>
    </citation>
    <scope>NUCLEOTIDE SEQUENCE [LARGE SCALE GENOMIC DNA]</scope>
    <source>
        <strain evidence="9">cv. HN1</strain>
        <tissue evidence="8">Leaves</tissue>
    </source>
</reference>
<dbReference type="EC" id="2.3.2.27" evidence="3"/>
<comment type="catalytic activity">
    <reaction evidence="1">
        <text>S-ubiquitinyl-[E2 ubiquitin-conjugating enzyme]-L-cysteine + [acceptor protein]-L-lysine = [E2 ubiquitin-conjugating enzyme]-L-cysteine + N(6)-ubiquitinyl-[acceptor protein]-L-lysine.</text>
        <dbReference type="EC" id="2.3.2.27"/>
    </reaction>
</comment>
<dbReference type="SUPFAM" id="SSF57850">
    <property type="entry name" value="RING/U-box"/>
    <property type="match status" value="1"/>
</dbReference>
<dbReference type="PANTHER" id="PTHR45958:SF15">
    <property type="entry name" value="RING-TYPE E3 UBIQUITIN TRANSFERASE"/>
    <property type="match status" value="1"/>
</dbReference>
<organism evidence="8 9">
    <name type="scientific">Papaver somniferum</name>
    <name type="common">Opium poppy</name>
    <dbReference type="NCBI Taxonomy" id="3469"/>
    <lineage>
        <taxon>Eukaryota</taxon>
        <taxon>Viridiplantae</taxon>
        <taxon>Streptophyta</taxon>
        <taxon>Embryophyta</taxon>
        <taxon>Tracheophyta</taxon>
        <taxon>Spermatophyta</taxon>
        <taxon>Magnoliopsida</taxon>
        <taxon>Ranunculales</taxon>
        <taxon>Papaveraceae</taxon>
        <taxon>Papaveroideae</taxon>
        <taxon>Papaver</taxon>
    </lineage>
</organism>
<feature type="coiled-coil region" evidence="6">
    <location>
        <begin position="128"/>
        <end position="192"/>
    </location>
</feature>
<dbReference type="PROSITE" id="PS51698">
    <property type="entry name" value="U_BOX"/>
    <property type="match status" value="1"/>
</dbReference>
<dbReference type="SMART" id="SM00504">
    <property type="entry name" value="Ubox"/>
    <property type="match status" value="1"/>
</dbReference>
<dbReference type="Pfam" id="PF04564">
    <property type="entry name" value="U-box"/>
    <property type="match status" value="1"/>
</dbReference>
<evidence type="ECO:0000256" key="3">
    <source>
        <dbReference type="ARBA" id="ARBA00012483"/>
    </source>
</evidence>
<name>A0A4Y7IMN4_PAPSO</name>
<dbReference type="STRING" id="3469.A0A4Y7IMN4"/>
<dbReference type="InterPro" id="IPR052608">
    <property type="entry name" value="U-box_domain_protein"/>
</dbReference>
<feature type="repeat" description="ARM" evidence="5">
    <location>
        <begin position="519"/>
        <end position="560"/>
    </location>
</feature>
<dbReference type="CDD" id="cd21037">
    <property type="entry name" value="MLKL_NTD"/>
    <property type="match status" value="1"/>
</dbReference>
<evidence type="ECO:0000256" key="2">
    <source>
        <dbReference type="ARBA" id="ARBA00004906"/>
    </source>
</evidence>
<proteinExistence type="predicted"/>
<dbReference type="Gene3D" id="1.25.10.10">
    <property type="entry name" value="Leucine-rich Repeat Variant"/>
    <property type="match status" value="2"/>
</dbReference>
<dbReference type="UniPathway" id="UPA00143"/>
<dbReference type="Gene3D" id="3.30.40.10">
    <property type="entry name" value="Zinc/RING finger domain, C3HC4 (zinc finger)"/>
    <property type="match status" value="1"/>
</dbReference>
<feature type="domain" description="U-box" evidence="7">
    <location>
        <begin position="232"/>
        <end position="307"/>
    </location>
</feature>
<dbReference type="InterPro" id="IPR011989">
    <property type="entry name" value="ARM-like"/>
</dbReference>
<dbReference type="Proteomes" id="UP000316621">
    <property type="component" value="Chromosome 2"/>
</dbReference>
<dbReference type="InterPro" id="IPR003613">
    <property type="entry name" value="Ubox_domain"/>
</dbReference>
<evidence type="ECO:0000256" key="4">
    <source>
        <dbReference type="ARBA" id="ARBA00022679"/>
    </source>
</evidence>
<accession>A0A4Y7IMN4</accession>
<evidence type="ECO:0000256" key="1">
    <source>
        <dbReference type="ARBA" id="ARBA00000900"/>
    </source>
</evidence>
<dbReference type="AlphaFoldDB" id="A0A4Y7IMN4"/>